<protein>
    <submittedName>
        <fullName evidence="2">Uncharacterized protein</fullName>
    </submittedName>
</protein>
<keyword evidence="1" id="KW-1185">Reference proteome</keyword>
<dbReference type="Proteomes" id="UP000887565">
    <property type="component" value="Unplaced"/>
</dbReference>
<reference evidence="2" key="1">
    <citation type="submission" date="2022-11" db="UniProtKB">
        <authorList>
            <consortium name="WormBaseParasite"/>
        </authorList>
    </citation>
    <scope>IDENTIFICATION</scope>
</reference>
<name>A0A915IDD2_ROMCU</name>
<dbReference type="AlphaFoldDB" id="A0A915IDD2"/>
<accession>A0A915IDD2</accession>
<organism evidence="1 2">
    <name type="scientific">Romanomermis culicivorax</name>
    <name type="common">Nematode worm</name>
    <dbReference type="NCBI Taxonomy" id="13658"/>
    <lineage>
        <taxon>Eukaryota</taxon>
        <taxon>Metazoa</taxon>
        <taxon>Ecdysozoa</taxon>
        <taxon>Nematoda</taxon>
        <taxon>Enoplea</taxon>
        <taxon>Dorylaimia</taxon>
        <taxon>Mermithida</taxon>
        <taxon>Mermithoidea</taxon>
        <taxon>Mermithidae</taxon>
        <taxon>Romanomermis</taxon>
    </lineage>
</organism>
<proteinExistence type="predicted"/>
<evidence type="ECO:0000313" key="2">
    <source>
        <dbReference type="WBParaSite" id="nRc.2.0.1.t11902-RA"/>
    </source>
</evidence>
<sequence length="75" mass="8700">MKRVKLYNGFSQRKYCLFTVALMVVRQSKRSVKISLRNTLLAQLNDESDNVTSQQHVNQYTKSSKLSANEISYKL</sequence>
<dbReference type="WBParaSite" id="nRc.2.0.1.t11902-RA">
    <property type="protein sequence ID" value="nRc.2.0.1.t11902-RA"/>
    <property type="gene ID" value="nRc.2.0.1.g11902"/>
</dbReference>
<evidence type="ECO:0000313" key="1">
    <source>
        <dbReference type="Proteomes" id="UP000887565"/>
    </source>
</evidence>